<dbReference type="PANTHER" id="PTHR45642:SF7">
    <property type="entry name" value="GDSL ESTERASE_LIPASE"/>
    <property type="match status" value="1"/>
</dbReference>
<evidence type="ECO:0000313" key="2">
    <source>
        <dbReference type="Proteomes" id="UP000694853"/>
    </source>
</evidence>
<reference evidence="2" key="1">
    <citation type="journal article" date="2019" name="Toxins">
        <title>Detection of Abrin-Like and Prepropulchellin-Like Toxin Genes and Transcripts Using Whole Genome Sequencing and Full-Length Transcript Sequencing of Abrus precatorius.</title>
        <authorList>
            <person name="Hovde B.T."/>
            <person name="Daligault H.E."/>
            <person name="Hanschen E.R."/>
            <person name="Kunde Y.A."/>
            <person name="Johnson M.B."/>
            <person name="Starkenburg S.R."/>
            <person name="Johnson S.L."/>
        </authorList>
    </citation>
    <scope>NUCLEOTIDE SEQUENCE [LARGE SCALE GENOMIC DNA]</scope>
</reference>
<dbReference type="Gene3D" id="3.40.50.1110">
    <property type="entry name" value="SGNH hydrolase"/>
    <property type="match status" value="1"/>
</dbReference>
<dbReference type="InterPro" id="IPR035669">
    <property type="entry name" value="SGNH_plant_lipase-like"/>
</dbReference>
<keyword evidence="2" id="KW-1185">Reference proteome</keyword>
<reference evidence="3" key="2">
    <citation type="submission" date="2025-08" db="UniProtKB">
        <authorList>
            <consortium name="RefSeq"/>
        </authorList>
    </citation>
    <scope>IDENTIFICATION</scope>
    <source>
        <tissue evidence="3">Young leaves</tissue>
    </source>
</reference>
<dbReference type="OrthoDB" id="1600564at2759"/>
<dbReference type="AlphaFoldDB" id="A0A8B8K875"/>
<dbReference type="InterPro" id="IPR001087">
    <property type="entry name" value="GDSL"/>
</dbReference>
<gene>
    <name evidence="3" type="primary">LOC113853155</name>
</gene>
<sequence>MEYSMVKMILALAIVPWYSLAVDIHLVRQLAAKYNVTCILVFGDSSVDPGNNNALNTTMKSNFPPYGKDFFNSSSTGRFSNGRLATDFDAEALGYRKMIPAFLDPHLKVEDLPYGVSFASAATGVDDYTAEVSNVLRVSKQLEYFEHYKIHMRKILGKAKADFIISNALYIVSIGTNDFLQNYFLEPTRPKQFSLQQFQNFLLSRFSEDIEAMQRLGCKNLVIVGVPRMGCIPLMKAMNNQQSCVRSLNNVAYSFNAKVLQRLHNLKTKLGLQIAVHVDIYDMIQSAVLNPRKYGFIQGSTGCCGTGVIEYGASCKGMNTCSDPDKYVFWDAVHPTQKMYEIIADEVIESITKELSL</sequence>
<dbReference type="SUPFAM" id="SSF52266">
    <property type="entry name" value="SGNH hydrolase"/>
    <property type="match status" value="1"/>
</dbReference>
<protein>
    <submittedName>
        <fullName evidence="3">GDSL esterase/lipase At5g45950</fullName>
    </submittedName>
</protein>
<proteinExistence type="inferred from homology"/>
<dbReference type="Pfam" id="PF00657">
    <property type="entry name" value="Lipase_GDSL"/>
    <property type="match status" value="1"/>
</dbReference>
<organism evidence="2 3">
    <name type="scientific">Abrus precatorius</name>
    <name type="common">Indian licorice</name>
    <name type="synonym">Glycine abrus</name>
    <dbReference type="NCBI Taxonomy" id="3816"/>
    <lineage>
        <taxon>Eukaryota</taxon>
        <taxon>Viridiplantae</taxon>
        <taxon>Streptophyta</taxon>
        <taxon>Embryophyta</taxon>
        <taxon>Tracheophyta</taxon>
        <taxon>Spermatophyta</taxon>
        <taxon>Magnoliopsida</taxon>
        <taxon>eudicotyledons</taxon>
        <taxon>Gunneridae</taxon>
        <taxon>Pentapetalae</taxon>
        <taxon>rosids</taxon>
        <taxon>fabids</taxon>
        <taxon>Fabales</taxon>
        <taxon>Fabaceae</taxon>
        <taxon>Papilionoideae</taxon>
        <taxon>50 kb inversion clade</taxon>
        <taxon>NPAAA clade</taxon>
        <taxon>indigoferoid/millettioid clade</taxon>
        <taxon>Abreae</taxon>
        <taxon>Abrus</taxon>
    </lineage>
</organism>
<dbReference type="PANTHER" id="PTHR45642">
    <property type="entry name" value="GDSL ESTERASE/LIPASE EXL3"/>
    <property type="match status" value="1"/>
</dbReference>
<dbReference type="RefSeq" id="XP_027339434.1">
    <property type="nucleotide sequence ID" value="XM_027483633.1"/>
</dbReference>
<evidence type="ECO:0000256" key="1">
    <source>
        <dbReference type="ARBA" id="ARBA00008668"/>
    </source>
</evidence>
<evidence type="ECO:0000313" key="3">
    <source>
        <dbReference type="RefSeq" id="XP_027339434.1"/>
    </source>
</evidence>
<dbReference type="InterPro" id="IPR036514">
    <property type="entry name" value="SGNH_hydro_sf"/>
</dbReference>
<comment type="similarity">
    <text evidence="1">Belongs to the 'GDSL' lipolytic enzyme family.</text>
</comment>
<dbReference type="Proteomes" id="UP000694853">
    <property type="component" value="Unplaced"/>
</dbReference>
<dbReference type="InterPro" id="IPR050592">
    <property type="entry name" value="GDSL_lipolytic_enzyme"/>
</dbReference>
<dbReference type="CDD" id="cd01837">
    <property type="entry name" value="SGNH_plant_lipase_like"/>
    <property type="match status" value="1"/>
</dbReference>
<accession>A0A8B8K875</accession>
<dbReference type="GeneID" id="113853155"/>
<name>A0A8B8K875_ABRPR</name>
<dbReference type="KEGG" id="aprc:113853155"/>
<dbReference type="GO" id="GO:0016788">
    <property type="term" value="F:hydrolase activity, acting on ester bonds"/>
    <property type="evidence" value="ECO:0007669"/>
    <property type="project" value="InterPro"/>
</dbReference>